<dbReference type="AlphaFoldDB" id="A0A388LWW7"/>
<feature type="compositionally biased region" description="Acidic residues" evidence="2">
    <location>
        <begin position="23"/>
        <end position="33"/>
    </location>
</feature>
<reference evidence="3 4" key="1">
    <citation type="journal article" date="2018" name="Cell">
        <title>The Chara Genome: Secondary Complexity and Implications for Plant Terrestrialization.</title>
        <authorList>
            <person name="Nishiyama T."/>
            <person name="Sakayama H."/>
            <person name="Vries J.D."/>
            <person name="Buschmann H."/>
            <person name="Saint-Marcoux D."/>
            <person name="Ullrich K.K."/>
            <person name="Haas F.B."/>
            <person name="Vanderstraeten L."/>
            <person name="Becker D."/>
            <person name="Lang D."/>
            <person name="Vosolsobe S."/>
            <person name="Rombauts S."/>
            <person name="Wilhelmsson P.K.I."/>
            <person name="Janitza P."/>
            <person name="Kern R."/>
            <person name="Heyl A."/>
            <person name="Rumpler F."/>
            <person name="Villalobos L.I.A.C."/>
            <person name="Clay J.M."/>
            <person name="Skokan R."/>
            <person name="Toyoda A."/>
            <person name="Suzuki Y."/>
            <person name="Kagoshima H."/>
            <person name="Schijlen E."/>
            <person name="Tajeshwar N."/>
            <person name="Catarino B."/>
            <person name="Hetherington A.J."/>
            <person name="Saltykova A."/>
            <person name="Bonnot C."/>
            <person name="Breuninger H."/>
            <person name="Symeonidi A."/>
            <person name="Radhakrishnan G.V."/>
            <person name="Van Nieuwerburgh F."/>
            <person name="Deforce D."/>
            <person name="Chang C."/>
            <person name="Karol K.G."/>
            <person name="Hedrich R."/>
            <person name="Ulvskov P."/>
            <person name="Glockner G."/>
            <person name="Delwiche C.F."/>
            <person name="Petrasek J."/>
            <person name="Van de Peer Y."/>
            <person name="Friml J."/>
            <person name="Beilby M."/>
            <person name="Dolan L."/>
            <person name="Kohara Y."/>
            <person name="Sugano S."/>
            <person name="Fujiyama A."/>
            <person name="Delaux P.-M."/>
            <person name="Quint M."/>
            <person name="TheiBen G."/>
            <person name="Hagemann M."/>
            <person name="Harholt J."/>
            <person name="Dunand C."/>
            <person name="Zachgo S."/>
            <person name="Langdale J."/>
            <person name="Maumus F."/>
            <person name="Straeten D.V.D."/>
            <person name="Gould S.B."/>
            <person name="Rensing S.A."/>
        </authorList>
    </citation>
    <scope>NUCLEOTIDE SEQUENCE [LARGE SCALE GENOMIC DNA]</scope>
    <source>
        <strain evidence="3 4">S276</strain>
    </source>
</reference>
<organism evidence="3 4">
    <name type="scientific">Chara braunii</name>
    <name type="common">Braun's stonewort</name>
    <dbReference type="NCBI Taxonomy" id="69332"/>
    <lineage>
        <taxon>Eukaryota</taxon>
        <taxon>Viridiplantae</taxon>
        <taxon>Streptophyta</taxon>
        <taxon>Charophyceae</taxon>
        <taxon>Charales</taxon>
        <taxon>Characeae</taxon>
        <taxon>Chara</taxon>
    </lineage>
</organism>
<dbReference type="OrthoDB" id="66330at2759"/>
<evidence type="ECO:0000256" key="1">
    <source>
        <dbReference type="ARBA" id="ARBA00022729"/>
    </source>
</evidence>
<feature type="compositionally biased region" description="Basic residues" evidence="2">
    <location>
        <begin position="1"/>
        <end position="10"/>
    </location>
</feature>
<keyword evidence="1" id="KW-0732">Signal</keyword>
<comment type="caution">
    <text evidence="3">The sequence shown here is derived from an EMBL/GenBank/DDBJ whole genome shotgun (WGS) entry which is preliminary data.</text>
</comment>
<protein>
    <submittedName>
        <fullName evidence="3">Uncharacterized protein</fullName>
    </submittedName>
</protein>
<keyword evidence="4" id="KW-1185">Reference proteome</keyword>
<feature type="compositionally biased region" description="Basic and acidic residues" evidence="2">
    <location>
        <begin position="13"/>
        <end position="22"/>
    </location>
</feature>
<evidence type="ECO:0000256" key="2">
    <source>
        <dbReference type="SAM" id="MobiDB-lite"/>
    </source>
</evidence>
<dbReference type="InterPro" id="IPR052387">
    <property type="entry name" value="Fibrocystin"/>
</dbReference>
<gene>
    <name evidence="3" type="ORF">CBR_g42089</name>
</gene>
<dbReference type="PANTHER" id="PTHR46769">
    <property type="entry name" value="POLYCYSTIC KIDNEY AND HEPATIC DISEASE 1 (AUTOSOMAL RECESSIVE)-LIKE 1"/>
    <property type="match status" value="1"/>
</dbReference>
<dbReference type="Gramene" id="GBG86806">
    <property type="protein sequence ID" value="GBG86806"/>
    <property type="gene ID" value="CBR_g42089"/>
</dbReference>
<dbReference type="EMBL" id="BFEA01000580">
    <property type="protein sequence ID" value="GBG86806.1"/>
    <property type="molecule type" value="Genomic_DNA"/>
</dbReference>
<dbReference type="PANTHER" id="PTHR46769:SF2">
    <property type="entry name" value="FIBROCYSTIN-L ISOFORM 2 PRECURSOR-RELATED"/>
    <property type="match status" value="1"/>
</dbReference>
<feature type="compositionally biased region" description="Basic and acidic residues" evidence="2">
    <location>
        <begin position="34"/>
        <end position="47"/>
    </location>
</feature>
<proteinExistence type="predicted"/>
<evidence type="ECO:0000313" key="3">
    <source>
        <dbReference type="EMBL" id="GBG86806.1"/>
    </source>
</evidence>
<feature type="region of interest" description="Disordered" evidence="2">
    <location>
        <begin position="1"/>
        <end position="59"/>
    </location>
</feature>
<evidence type="ECO:0000313" key="4">
    <source>
        <dbReference type="Proteomes" id="UP000265515"/>
    </source>
</evidence>
<dbReference type="Proteomes" id="UP000265515">
    <property type="component" value="Unassembled WGS sequence"/>
</dbReference>
<name>A0A388LWW7_CHABU</name>
<accession>A0A388LWW7</accession>
<sequence length="453" mass="50392">MSPISHHRSLSHSNRESERLGGGEEEEEEEEEEPRGAEEKVEIERWGGGRSSCPDPVSRHQPVGARCRLGAVEDSPLLLVLWRSQVSASLRAGRPLNEIEKFTIKDWISKRSIYGIQFVFMKEKTSVIRLDTNCTTAILELRTIVGLMKPLNVTCGTVGSGLAQSLWYTIDSRWSHLYPSDSRVEAFLMDLENPGQPAPTALSSDVEFERVQEFRTGVVGSFELYLEGSDDESKTQILRADVGKFTMRMAIARMTGLDELLVDKESIYEGDMILHRWNVTFPFLYFDMPLLVPEIIAIAGENVSFDPTIRMANRSEPLGGTFTIAYGTSSPITLPFNATAPQMKAALESFLGVGKLKVERTTVGRPQYQVAWAVKFVDDTLPESPLLFAVDGALLNGTDANVVVNQTVKGSYDRFIAPITAEYLRVPVTFPMRVDVVVNNISAVCRSGFSYCF</sequence>